<evidence type="ECO:0000313" key="8">
    <source>
        <dbReference type="EMBL" id="KCV71991.1"/>
    </source>
</evidence>
<feature type="transmembrane region" description="Helical" evidence="6">
    <location>
        <begin position="499"/>
        <end position="522"/>
    </location>
</feature>
<dbReference type="Pfam" id="PF07690">
    <property type="entry name" value="MFS_1"/>
    <property type="match status" value="1"/>
</dbReference>
<dbReference type="GO" id="GO:0005886">
    <property type="term" value="C:plasma membrane"/>
    <property type="evidence" value="ECO:0007669"/>
    <property type="project" value="TreeGrafter"/>
</dbReference>
<dbReference type="STRING" id="691883.A0A058ZDH1"/>
<feature type="region of interest" description="Disordered" evidence="5">
    <location>
        <begin position="1"/>
        <end position="164"/>
    </location>
</feature>
<dbReference type="AlphaFoldDB" id="A0A058ZDH1"/>
<name>A0A058ZDH1_FONAL</name>
<evidence type="ECO:0000256" key="2">
    <source>
        <dbReference type="ARBA" id="ARBA00022692"/>
    </source>
</evidence>
<keyword evidence="9" id="KW-1185">Reference proteome</keyword>
<feature type="region of interest" description="Disordered" evidence="5">
    <location>
        <begin position="631"/>
        <end position="652"/>
    </location>
</feature>
<feature type="compositionally biased region" description="Low complexity" evidence="5">
    <location>
        <begin position="1"/>
        <end position="14"/>
    </location>
</feature>
<feature type="compositionally biased region" description="Pro residues" evidence="5">
    <location>
        <begin position="127"/>
        <end position="137"/>
    </location>
</feature>
<feature type="transmembrane region" description="Helical" evidence="6">
    <location>
        <begin position="543"/>
        <end position="566"/>
    </location>
</feature>
<feature type="transmembrane region" description="Helical" evidence="6">
    <location>
        <begin position="270"/>
        <end position="289"/>
    </location>
</feature>
<feature type="transmembrane region" description="Helical" evidence="6">
    <location>
        <begin position="359"/>
        <end position="378"/>
    </location>
</feature>
<evidence type="ECO:0000256" key="1">
    <source>
        <dbReference type="ARBA" id="ARBA00004141"/>
    </source>
</evidence>
<evidence type="ECO:0000256" key="6">
    <source>
        <dbReference type="SAM" id="Phobius"/>
    </source>
</evidence>
<keyword evidence="3 6" id="KW-1133">Transmembrane helix</keyword>
<keyword evidence="2 6" id="KW-0812">Transmembrane</keyword>
<evidence type="ECO:0000256" key="4">
    <source>
        <dbReference type="ARBA" id="ARBA00023136"/>
    </source>
</evidence>
<dbReference type="OrthoDB" id="3936150at2759"/>
<feature type="transmembrane region" description="Helical" evidence="6">
    <location>
        <begin position="295"/>
        <end position="317"/>
    </location>
</feature>
<dbReference type="Proteomes" id="UP000030693">
    <property type="component" value="Unassembled WGS sequence"/>
</dbReference>
<feature type="transmembrane region" description="Helical" evidence="6">
    <location>
        <begin position="329"/>
        <end position="347"/>
    </location>
</feature>
<sequence>MSSAQAEAAPASPSRIGPPTSPLVADFPDAAPHLGKISLPPLTRDRPAATDAADDMGGTLSPTGAPSQLRRPSSAVAFQLATDRFDSSESSSLSGGAHASSSSPALTPDLRGGPDGQPAGSQVASPGVPPAGEPLPPAGGFTFKPGAMSAAGRPSADLEAAEGGPFPGATAGVIGVGEVGEADTGSPDLASHYLSWTPAQKRLVVGVAAVTALLQPLAINIYTPALPIIVNDFDTTLEMAMITISAFMAGMAICPLFWGPASDYFGRRLISIISVGLYFSTAVLCGLAWNIETLIAFRVIQAAGSSALMTIGASLIADTHAPDQRGKAMSIYVAGPLIGPLLGAFLGGLLSRHLGWRSVFWFLAAMSVLALVPIVLWLPETVAPENRPKSFPRPWSSFVHLRTPSVLSLLISAAFSYGSYYVIIVSFPVVLFVNYDFDPFLIGLSMLAIGFGTVIGAVTGGRATDVASRGGKPVSFLLVPSIIGGLVSLPSTIGIGWTFAVTGPVAVVIILSIFAGFAFTFPRTSALNYAIEKASRSAGGQNVNGAIAGLANSSSYACGALVSQFAFPLAGTFPTQKIGFGVVISMIALITFLAQVPLVFYSFADLRAYWNASGRAAYSLELSQMGDAADSRGELGAPGAARAQTPRDAFGGQADQFGQFALDHDDADDDDEDDYIFGVVDELSNDYL</sequence>
<evidence type="ECO:0000256" key="5">
    <source>
        <dbReference type="SAM" id="MobiDB-lite"/>
    </source>
</evidence>
<feature type="transmembrane region" description="Helical" evidence="6">
    <location>
        <begin position="399"/>
        <end position="420"/>
    </location>
</feature>
<feature type="compositionally biased region" description="Low complexity" evidence="5">
    <location>
        <begin position="88"/>
        <end position="103"/>
    </location>
</feature>
<reference evidence="8" key="1">
    <citation type="submission" date="2013-04" db="EMBL/GenBank/DDBJ databases">
        <title>The Genome Sequence of Fonticula alba ATCC 38817.</title>
        <authorList>
            <consortium name="The Broad Institute Genomics Platform"/>
            <person name="Russ C."/>
            <person name="Cuomo C."/>
            <person name="Burger G."/>
            <person name="Gray M.W."/>
            <person name="Holland P.W.H."/>
            <person name="King N."/>
            <person name="Lang F.B.F."/>
            <person name="Roger A.J."/>
            <person name="Ruiz-Trillo I."/>
            <person name="Brown M."/>
            <person name="Walker B."/>
            <person name="Young S."/>
            <person name="Zeng Q."/>
            <person name="Gargeya S."/>
            <person name="Fitzgerald M."/>
            <person name="Haas B."/>
            <person name="Abouelleil A."/>
            <person name="Allen A.W."/>
            <person name="Alvarado L."/>
            <person name="Arachchi H.M."/>
            <person name="Berlin A.M."/>
            <person name="Chapman S.B."/>
            <person name="Gainer-Dewar J."/>
            <person name="Goldberg J."/>
            <person name="Griggs A."/>
            <person name="Gujja S."/>
            <person name="Hansen M."/>
            <person name="Howarth C."/>
            <person name="Imamovic A."/>
            <person name="Ireland A."/>
            <person name="Larimer J."/>
            <person name="McCowan C."/>
            <person name="Murphy C."/>
            <person name="Pearson M."/>
            <person name="Poon T.W."/>
            <person name="Priest M."/>
            <person name="Roberts A."/>
            <person name="Saif S."/>
            <person name="Shea T."/>
            <person name="Sisk P."/>
            <person name="Sykes S."/>
            <person name="Wortman J."/>
            <person name="Nusbaum C."/>
            <person name="Birren B."/>
        </authorList>
    </citation>
    <scope>NUCLEOTIDE SEQUENCE [LARGE SCALE GENOMIC DNA]</scope>
    <source>
        <strain evidence="8">ATCC 38817</strain>
    </source>
</reference>
<dbReference type="GO" id="GO:0022857">
    <property type="term" value="F:transmembrane transporter activity"/>
    <property type="evidence" value="ECO:0007669"/>
    <property type="project" value="InterPro"/>
</dbReference>
<evidence type="ECO:0000259" key="7">
    <source>
        <dbReference type="PROSITE" id="PS50850"/>
    </source>
</evidence>
<dbReference type="SUPFAM" id="SSF103473">
    <property type="entry name" value="MFS general substrate transporter"/>
    <property type="match status" value="1"/>
</dbReference>
<dbReference type="EMBL" id="KB932202">
    <property type="protein sequence ID" value="KCV71991.1"/>
    <property type="molecule type" value="Genomic_DNA"/>
</dbReference>
<dbReference type="PROSITE" id="PS50850">
    <property type="entry name" value="MFS"/>
    <property type="match status" value="1"/>
</dbReference>
<dbReference type="InterPro" id="IPR020846">
    <property type="entry name" value="MFS_dom"/>
</dbReference>
<dbReference type="Gene3D" id="1.20.1720.10">
    <property type="entry name" value="Multidrug resistance protein D"/>
    <property type="match status" value="1"/>
</dbReference>
<dbReference type="eggNOG" id="KOG0255">
    <property type="taxonomic scope" value="Eukaryota"/>
</dbReference>
<keyword evidence="4 6" id="KW-0472">Membrane</keyword>
<gene>
    <name evidence="8" type="ORF">H696_01398</name>
</gene>
<evidence type="ECO:0000313" key="9">
    <source>
        <dbReference type="Proteomes" id="UP000030693"/>
    </source>
</evidence>
<protein>
    <recommendedName>
        <fullName evidence="7">Major facilitator superfamily (MFS) profile domain-containing protein</fullName>
    </recommendedName>
</protein>
<evidence type="ECO:0000256" key="3">
    <source>
        <dbReference type="ARBA" id="ARBA00022989"/>
    </source>
</evidence>
<dbReference type="InterPro" id="IPR011701">
    <property type="entry name" value="MFS"/>
</dbReference>
<organism evidence="8">
    <name type="scientific">Fonticula alba</name>
    <name type="common">Slime mold</name>
    <dbReference type="NCBI Taxonomy" id="691883"/>
    <lineage>
        <taxon>Eukaryota</taxon>
        <taxon>Rotosphaerida</taxon>
        <taxon>Fonticulaceae</taxon>
        <taxon>Fonticula</taxon>
    </lineage>
</organism>
<dbReference type="InterPro" id="IPR036259">
    <property type="entry name" value="MFS_trans_sf"/>
</dbReference>
<dbReference type="OMA" id="PEIHWAV"/>
<feature type="transmembrane region" description="Helical" evidence="6">
    <location>
        <begin position="578"/>
        <end position="601"/>
    </location>
</feature>
<accession>A0A058ZDH1</accession>
<feature type="transmembrane region" description="Helical" evidence="6">
    <location>
        <begin position="203"/>
        <end position="219"/>
    </location>
</feature>
<comment type="subcellular location">
    <subcellularLocation>
        <location evidence="1">Membrane</location>
        <topology evidence="1">Multi-pass membrane protein</topology>
    </subcellularLocation>
</comment>
<dbReference type="RefSeq" id="XP_009493569.1">
    <property type="nucleotide sequence ID" value="XM_009495294.1"/>
</dbReference>
<dbReference type="PANTHER" id="PTHR23502">
    <property type="entry name" value="MAJOR FACILITATOR SUPERFAMILY"/>
    <property type="match status" value="1"/>
</dbReference>
<proteinExistence type="predicted"/>
<dbReference type="PANTHER" id="PTHR23502:SF64">
    <property type="entry name" value="TRANSPORTER, PUTATIVE (AFU_ORTHOLOGUE AFUA_3G11760)-RELATED"/>
    <property type="match status" value="1"/>
</dbReference>
<feature type="transmembrane region" description="Helical" evidence="6">
    <location>
        <begin position="473"/>
        <end position="493"/>
    </location>
</feature>
<feature type="transmembrane region" description="Helical" evidence="6">
    <location>
        <begin position="440"/>
        <end position="461"/>
    </location>
</feature>
<feature type="transmembrane region" description="Helical" evidence="6">
    <location>
        <begin position="239"/>
        <end position="258"/>
    </location>
</feature>
<dbReference type="GeneID" id="20526123"/>
<feature type="domain" description="Major facilitator superfamily (MFS) profile" evidence="7">
    <location>
        <begin position="204"/>
        <end position="606"/>
    </location>
</feature>